<keyword evidence="3" id="KW-0808">Transferase</keyword>
<comment type="subcellular location">
    <subcellularLocation>
        <location evidence="1">Nucleus</location>
    </subcellularLocation>
</comment>
<dbReference type="PROSITE" id="PS51805">
    <property type="entry name" value="EPHD"/>
    <property type="match status" value="1"/>
</dbReference>
<evidence type="ECO:0000256" key="1">
    <source>
        <dbReference type="ARBA" id="ARBA00004123"/>
    </source>
</evidence>
<dbReference type="InParanoid" id="A0A663ESJ5"/>
<dbReference type="InterPro" id="IPR013083">
    <property type="entry name" value="Znf_RING/FYVE/PHD"/>
</dbReference>
<reference evidence="11" key="1">
    <citation type="submission" date="2025-08" db="UniProtKB">
        <authorList>
            <consortium name="Ensembl"/>
        </authorList>
    </citation>
    <scope>IDENTIFICATION</scope>
</reference>
<organism evidence="11 12">
    <name type="scientific">Aquila chrysaetos chrysaetos</name>
    <dbReference type="NCBI Taxonomy" id="223781"/>
    <lineage>
        <taxon>Eukaryota</taxon>
        <taxon>Metazoa</taxon>
        <taxon>Chordata</taxon>
        <taxon>Craniata</taxon>
        <taxon>Vertebrata</taxon>
        <taxon>Euteleostomi</taxon>
        <taxon>Archelosauria</taxon>
        <taxon>Archosauria</taxon>
        <taxon>Dinosauria</taxon>
        <taxon>Saurischia</taxon>
        <taxon>Theropoda</taxon>
        <taxon>Coelurosauria</taxon>
        <taxon>Aves</taxon>
        <taxon>Neognathae</taxon>
        <taxon>Neoaves</taxon>
        <taxon>Telluraves</taxon>
        <taxon>Accipitrimorphae</taxon>
        <taxon>Accipitriformes</taxon>
        <taxon>Accipitridae</taxon>
        <taxon>Accipitrinae</taxon>
        <taxon>Aquila</taxon>
    </lineage>
</organism>
<feature type="region of interest" description="Disordered" evidence="9">
    <location>
        <begin position="378"/>
        <end position="404"/>
    </location>
</feature>
<dbReference type="Pfam" id="PF13771">
    <property type="entry name" value="zf-HC5HC2H"/>
    <property type="match status" value="1"/>
</dbReference>
<dbReference type="Gene3D" id="3.30.40.10">
    <property type="entry name" value="Zinc/RING finger domain, C3HC4 (zinc finger)"/>
    <property type="match status" value="2"/>
</dbReference>
<keyword evidence="5" id="KW-0863">Zinc-finger</keyword>
<evidence type="ECO:0000313" key="11">
    <source>
        <dbReference type="Ensembl" id="ENSACCP00020014849.1"/>
    </source>
</evidence>
<feature type="domain" description="PHD-type" evidence="10">
    <location>
        <begin position="113"/>
        <end position="252"/>
    </location>
</feature>
<dbReference type="Pfam" id="PF26054">
    <property type="entry name" value="PHD_G2E3"/>
    <property type="match status" value="1"/>
</dbReference>
<dbReference type="CDD" id="cd15669">
    <property type="entry name" value="ePHD_PHF7_G2E3_like"/>
    <property type="match status" value="1"/>
</dbReference>
<evidence type="ECO:0000256" key="7">
    <source>
        <dbReference type="ARBA" id="ARBA00022833"/>
    </source>
</evidence>
<keyword evidence="8" id="KW-0539">Nucleus</keyword>
<dbReference type="GO" id="GO:0008270">
    <property type="term" value="F:zinc ion binding"/>
    <property type="evidence" value="ECO:0007669"/>
    <property type="project" value="UniProtKB-KW"/>
</dbReference>
<dbReference type="GO" id="GO:0005634">
    <property type="term" value="C:nucleus"/>
    <property type="evidence" value="ECO:0007669"/>
    <property type="project" value="TreeGrafter"/>
</dbReference>
<dbReference type="SUPFAM" id="SSF57903">
    <property type="entry name" value="FYVE/PHD zinc finger"/>
    <property type="match status" value="1"/>
</dbReference>
<evidence type="ECO:0000259" key="10">
    <source>
        <dbReference type="PROSITE" id="PS51805"/>
    </source>
</evidence>
<dbReference type="PANTHER" id="PTHR12420:SF47">
    <property type="entry name" value="PHD FINGER PROTEIN 7"/>
    <property type="match status" value="1"/>
</dbReference>
<sequence>MEQGESKAALPQRSRGLVGAVSVGPRAVAGGGRSSPSTPGQGPSCPQPAGPRLGGGHLLGPPCLQCPLPLPGLQPCPSASSAGAEQALGGNPSGTLPPAPQRCSFPPAFALSPPACLLCRRAEADPALCGDKLEKRGLCAHVFCLVSYLFQRGDREAGLMGFLPEDIRRTIARAAQKHCFVCGESGAAISCWEMGCDRSFHLPCAVEGGCVTQFALRYRYLLSPPGCHPGKEPALLPSKSYGTMVCPACKHAWFHRGCIQVGAHQGLAHAPYCPLCRDKELFLSEMLTMGIRIPFRLVPRARPDNPVLRSLCPHSREPVCFPRPWQLLLCCSCAAEGTHRRCSDLRSSTASWECDACLMSQTLWWGKFCLRQTLHSKEPSSSDTKIKQWPSLQGRRSYSTNDPQAQRLTACSLT</sequence>
<dbReference type="AlphaFoldDB" id="A0A663ESJ5"/>
<evidence type="ECO:0000256" key="5">
    <source>
        <dbReference type="ARBA" id="ARBA00022771"/>
    </source>
</evidence>
<dbReference type="InterPro" id="IPR051188">
    <property type="entry name" value="PHD-type_Zinc_Finger"/>
</dbReference>
<keyword evidence="12" id="KW-1185">Reference proteome</keyword>
<accession>A0A663ESJ5</accession>
<dbReference type="InterPro" id="IPR034732">
    <property type="entry name" value="EPHD"/>
</dbReference>
<name>A0A663ESJ5_AQUCH</name>
<evidence type="ECO:0000256" key="8">
    <source>
        <dbReference type="ARBA" id="ARBA00023242"/>
    </source>
</evidence>
<dbReference type="GeneTree" id="ENSGT00950000182865"/>
<evidence type="ECO:0000256" key="9">
    <source>
        <dbReference type="SAM" id="MobiDB-lite"/>
    </source>
</evidence>
<reference evidence="11" key="2">
    <citation type="submission" date="2025-09" db="UniProtKB">
        <authorList>
            <consortium name="Ensembl"/>
        </authorList>
    </citation>
    <scope>IDENTIFICATION</scope>
</reference>
<dbReference type="PANTHER" id="PTHR12420">
    <property type="entry name" value="PHD FINGER PROTEIN"/>
    <property type="match status" value="1"/>
</dbReference>
<keyword evidence="6" id="KW-0833">Ubl conjugation pathway</keyword>
<dbReference type="Proteomes" id="UP000472275">
    <property type="component" value="Chromosome 20"/>
</dbReference>
<evidence type="ECO:0000256" key="3">
    <source>
        <dbReference type="ARBA" id="ARBA00022679"/>
    </source>
</evidence>
<protein>
    <recommendedName>
        <fullName evidence="10">PHD-type domain-containing protein</fullName>
    </recommendedName>
</protein>
<feature type="compositionally biased region" description="Polar residues" evidence="9">
    <location>
        <begin position="390"/>
        <end position="404"/>
    </location>
</feature>
<keyword evidence="7" id="KW-0862">Zinc</keyword>
<evidence type="ECO:0000256" key="4">
    <source>
        <dbReference type="ARBA" id="ARBA00022723"/>
    </source>
</evidence>
<dbReference type="InterPro" id="IPR011011">
    <property type="entry name" value="Znf_FYVE_PHD"/>
</dbReference>
<dbReference type="InterPro" id="IPR042013">
    <property type="entry name" value="PHF7/G2E3_ePHD"/>
</dbReference>
<dbReference type="InterPro" id="IPR059102">
    <property type="entry name" value="PHD_PHF7/G2E3-like"/>
</dbReference>
<comment type="pathway">
    <text evidence="2">Protein modification; protein ubiquitination.</text>
</comment>
<evidence type="ECO:0000256" key="6">
    <source>
        <dbReference type="ARBA" id="ARBA00022786"/>
    </source>
</evidence>
<evidence type="ECO:0000256" key="2">
    <source>
        <dbReference type="ARBA" id="ARBA00004906"/>
    </source>
</evidence>
<keyword evidence="4" id="KW-0479">Metal-binding</keyword>
<proteinExistence type="predicted"/>
<evidence type="ECO:0000313" key="12">
    <source>
        <dbReference type="Proteomes" id="UP000472275"/>
    </source>
</evidence>
<feature type="region of interest" description="Disordered" evidence="9">
    <location>
        <begin position="1"/>
        <end position="51"/>
    </location>
</feature>
<dbReference type="Ensembl" id="ENSACCT00020015492.1">
    <property type="protein sequence ID" value="ENSACCP00020014849.1"/>
    <property type="gene ID" value="ENSACCG00020010204.1"/>
</dbReference>